<evidence type="ECO:0000313" key="1">
    <source>
        <dbReference type="EMBL" id="HIP17337.1"/>
    </source>
</evidence>
<accession>A0A833DS33</accession>
<dbReference type="PANTHER" id="PTHR43169:SF4">
    <property type="entry name" value="ATPASE, PP-LOOP SUPERFAMILY-RELATED"/>
    <property type="match status" value="1"/>
</dbReference>
<organism evidence="1 2">
    <name type="scientific">Methanothermococcus okinawensis</name>
    <dbReference type="NCBI Taxonomy" id="155863"/>
    <lineage>
        <taxon>Archaea</taxon>
        <taxon>Methanobacteriati</taxon>
        <taxon>Methanobacteriota</taxon>
        <taxon>Methanomada group</taxon>
        <taxon>Methanococci</taxon>
        <taxon>Methanococcales</taxon>
        <taxon>Methanococcaceae</taxon>
        <taxon>Methanothermococcus</taxon>
    </lineage>
</organism>
<gene>
    <name evidence="1" type="ORF">EYG76_03420</name>
</gene>
<dbReference type="AlphaFoldDB" id="A0A833DS33"/>
<feature type="non-terminal residue" evidence="1">
    <location>
        <position position="1"/>
    </location>
</feature>
<comment type="caution">
    <text evidence="1">The sequence shown here is derived from an EMBL/GenBank/DDBJ whole genome shotgun (WGS) entry which is preliminary data.</text>
</comment>
<dbReference type="Proteomes" id="UP000605144">
    <property type="component" value="Unassembled WGS sequence"/>
</dbReference>
<name>A0A833DS33_9EURY</name>
<dbReference type="EMBL" id="DQSV01000067">
    <property type="protein sequence ID" value="HIP17337.1"/>
    <property type="molecule type" value="Genomic_DNA"/>
</dbReference>
<dbReference type="InterPro" id="IPR052188">
    <property type="entry name" value="Ni-pincer_cofactor_biosynth"/>
</dbReference>
<sequence>RICKNIMKDKIIKLSKEKGVPIILTGDTALEKISGPIIQYLRKIYNEEKFEKMELTPVPKRYGTLFFRPLIRCGHEDVIKLKNYYGINIERIHEVGDKFGYWREGCSLQYCDYSTKITEELLDKLYLYNKEITDLARRDGRFRASIKLPSKELLVAPVENVKDITHREKEEFIRKLKNILNW</sequence>
<protein>
    <submittedName>
        <fullName evidence="1">Uncharacterized protein</fullName>
    </submittedName>
</protein>
<evidence type="ECO:0000313" key="2">
    <source>
        <dbReference type="Proteomes" id="UP000605144"/>
    </source>
</evidence>
<dbReference type="PANTHER" id="PTHR43169">
    <property type="entry name" value="EXSB FAMILY PROTEIN"/>
    <property type="match status" value="1"/>
</dbReference>
<proteinExistence type="predicted"/>
<dbReference type="SUPFAM" id="SSF52402">
    <property type="entry name" value="Adenine nucleotide alpha hydrolases-like"/>
    <property type="match status" value="1"/>
</dbReference>
<reference evidence="1" key="1">
    <citation type="journal article" date="2020" name="ISME J.">
        <title>Gammaproteobacteria mediating utilization of methyl-, sulfur- and petroleum organic compounds in deep ocean hydrothermal plumes.</title>
        <authorList>
            <person name="Zhou Z."/>
            <person name="Liu Y."/>
            <person name="Pan J."/>
            <person name="Cron B.R."/>
            <person name="Toner B.M."/>
            <person name="Anantharaman K."/>
            <person name="Breier J.A."/>
            <person name="Dick G.J."/>
            <person name="Li M."/>
        </authorList>
    </citation>
    <scope>NUCLEOTIDE SEQUENCE</scope>
    <source>
        <strain evidence="1">SZUA-1385</strain>
    </source>
</reference>